<dbReference type="EMBL" id="LR796706">
    <property type="protein sequence ID" value="CAB4161500.1"/>
    <property type="molecule type" value="Genomic_DNA"/>
</dbReference>
<accession>A0A6J5NNT7</accession>
<dbReference type="Pfam" id="PF16190">
    <property type="entry name" value="E1_FCCH"/>
    <property type="match status" value="1"/>
</dbReference>
<feature type="domain" description="Ubiquitin-activating enzyme E1 FCCH" evidence="1">
    <location>
        <begin position="111"/>
        <end position="182"/>
    </location>
</feature>
<gene>
    <name evidence="2" type="ORF">UFOVP728_55</name>
</gene>
<dbReference type="InterPro" id="IPR042302">
    <property type="entry name" value="E1_FCCH_sf"/>
</dbReference>
<evidence type="ECO:0000313" key="2">
    <source>
        <dbReference type="EMBL" id="CAB4161500.1"/>
    </source>
</evidence>
<sequence length="766" mass="82821">MSSTKELTRSFAGGEITPEMFGRLDNVKFQTGLALCRNALVLPHGPVTKRPGFAYVNFAGDAANRVRLIPFAWSATQTMVLEFGNFYIRFHTLGGTLLEAAKTITGITQANPGVVTSTAHGFSNGNWVFVSGVAGMTRVNGRYYRVANATANTHTLQDTLTGNNIDTSLFPAYTSGGTVSRVYQIASPYAAADLFDLEYTQSTDVVTITHPSYTARELRRLGATNWTLTSPTLGTAVAVPGAPTVVATPGAGTPYDKDLFYKITTVTADGSEESLASAFGTAANDLSLPGAFNTITWSSTGTGVTYRVYKAVNTSTRLYGFIGETSGVSFVDDNITPDYSLNPPATTIRLDTANNYPAAVTYYEQRRMFAGSNNFPQTVYGSRSATESNFNVSQPSSADDALSFTIKAQQQNAIRHLVPLNDLIALSVGGAWKISSVDGQALSPSSILVRPQTHYGANNIHPLLTGISCLYVEANGRRVRDLQFSWQAQVYMSDDRSIMAPHLFQDYTLVDAAFSRSPDQTAWFVRSDGVLLGMAFVPEHQVYGWHQHWTDGLFESVCVVTENNQDVLYAVIRRSINGTITRVIERMASRLFTYQDEAFFVDCGATYDGPATTTIRGLHFLEGKSVAVLADGAVVPGITVTDGTITLPTAASLVQIGLPYIADIQTLPMSIEAMAASGQGTMKSIDYAYLRVNRTGIVKVGPSSDRLTIIPPRTNEPYDTPPRLRSEVLDLLVSPDINQDAQLWIQSSDPTPLTVSSLTMKVTMGG</sequence>
<name>A0A6J5NNT7_9CAUD</name>
<protein>
    <submittedName>
        <fullName evidence="2">Ubiquitin-activating enzyme E1, FCCH domain containing protein</fullName>
    </submittedName>
</protein>
<organism evidence="2">
    <name type="scientific">uncultured Caudovirales phage</name>
    <dbReference type="NCBI Taxonomy" id="2100421"/>
    <lineage>
        <taxon>Viruses</taxon>
        <taxon>Duplodnaviria</taxon>
        <taxon>Heunggongvirae</taxon>
        <taxon>Uroviricota</taxon>
        <taxon>Caudoviricetes</taxon>
        <taxon>Peduoviridae</taxon>
        <taxon>Maltschvirus</taxon>
        <taxon>Maltschvirus maltsch</taxon>
    </lineage>
</organism>
<proteinExistence type="predicted"/>
<dbReference type="Gene3D" id="2.40.30.180">
    <property type="entry name" value="Ubiquitin-activating enzyme E1, FCCH domain"/>
    <property type="match status" value="1"/>
</dbReference>
<reference evidence="2" key="1">
    <citation type="submission" date="2020-04" db="EMBL/GenBank/DDBJ databases">
        <authorList>
            <person name="Chiriac C."/>
            <person name="Salcher M."/>
            <person name="Ghai R."/>
            <person name="Kavagutti S V."/>
        </authorList>
    </citation>
    <scope>NUCLEOTIDE SEQUENCE</scope>
</reference>
<evidence type="ECO:0000259" key="1">
    <source>
        <dbReference type="Pfam" id="PF16190"/>
    </source>
</evidence>
<dbReference type="InterPro" id="IPR032418">
    <property type="entry name" value="E1_FCCH"/>
</dbReference>